<protein>
    <submittedName>
        <fullName evidence="1">Uncharacterized protein</fullName>
    </submittedName>
</protein>
<dbReference type="AlphaFoldDB" id="A0A8H3AB10"/>
<dbReference type="EMBL" id="CAJMWX010000176">
    <property type="protein sequence ID" value="CAE6406452.1"/>
    <property type="molecule type" value="Genomic_DNA"/>
</dbReference>
<reference evidence="1" key="1">
    <citation type="submission" date="2021-01" db="EMBL/GenBank/DDBJ databases">
        <authorList>
            <person name="Kaushik A."/>
        </authorList>
    </citation>
    <scope>NUCLEOTIDE SEQUENCE</scope>
    <source>
        <strain evidence="1">AG4-R118</strain>
    </source>
</reference>
<sequence>MSILIPAAPTIGPSATLEALQVLERLGGSAGYLEHLQKDPSISGRELAKSTDITGWVSTICEVKLGKNLIWSWAKMHTLDWHCSRLEGWGWNDAESSCGKLFCRDWEEMMRAPVQFEAITGEDGEGGRLNIWFSRGIEPLGRYVGHEANLPRVRFQGTCTWENEMHI</sequence>
<accession>A0A8H3AB10</accession>
<gene>
    <name evidence="1" type="ORF">RDB_LOCUS7982</name>
</gene>
<evidence type="ECO:0000313" key="2">
    <source>
        <dbReference type="Proteomes" id="UP000663888"/>
    </source>
</evidence>
<proteinExistence type="predicted"/>
<dbReference type="Proteomes" id="UP000663888">
    <property type="component" value="Unassembled WGS sequence"/>
</dbReference>
<name>A0A8H3AB10_9AGAM</name>
<comment type="caution">
    <text evidence="1">The sequence shown here is derived from an EMBL/GenBank/DDBJ whole genome shotgun (WGS) entry which is preliminary data.</text>
</comment>
<organism evidence="1 2">
    <name type="scientific">Rhizoctonia solani</name>
    <dbReference type="NCBI Taxonomy" id="456999"/>
    <lineage>
        <taxon>Eukaryota</taxon>
        <taxon>Fungi</taxon>
        <taxon>Dikarya</taxon>
        <taxon>Basidiomycota</taxon>
        <taxon>Agaricomycotina</taxon>
        <taxon>Agaricomycetes</taxon>
        <taxon>Cantharellales</taxon>
        <taxon>Ceratobasidiaceae</taxon>
        <taxon>Rhizoctonia</taxon>
    </lineage>
</organism>
<evidence type="ECO:0000313" key="1">
    <source>
        <dbReference type="EMBL" id="CAE6406452.1"/>
    </source>
</evidence>